<proteinExistence type="inferred from homology"/>
<sequence length="127" mass="14314">MGKTFSSNSSRCSWGLWMGGFGVVVEPMMRKLQSTFSRPKGVIKQGHFVVIATQGWKPERFSIELEFLDHPDFVKLLKQAEEEFGFSQVGALAIPCEPDDLKRIIARKKNRNKGIAISCWVKGIRVA</sequence>
<name>A0A445LDL8_GLYSO</name>
<protein>
    <recommendedName>
        <fullName evidence="4">Auxin-responsive protein SAUR32</fullName>
    </recommendedName>
</protein>
<dbReference type="GO" id="GO:0009733">
    <property type="term" value="P:response to auxin"/>
    <property type="evidence" value="ECO:0007669"/>
    <property type="project" value="InterPro"/>
</dbReference>
<organism evidence="2 3">
    <name type="scientific">Glycine soja</name>
    <name type="common">Wild soybean</name>
    <dbReference type="NCBI Taxonomy" id="3848"/>
    <lineage>
        <taxon>Eukaryota</taxon>
        <taxon>Viridiplantae</taxon>
        <taxon>Streptophyta</taxon>
        <taxon>Embryophyta</taxon>
        <taxon>Tracheophyta</taxon>
        <taxon>Spermatophyta</taxon>
        <taxon>Magnoliopsida</taxon>
        <taxon>eudicotyledons</taxon>
        <taxon>Gunneridae</taxon>
        <taxon>Pentapetalae</taxon>
        <taxon>rosids</taxon>
        <taxon>fabids</taxon>
        <taxon>Fabales</taxon>
        <taxon>Fabaceae</taxon>
        <taxon>Papilionoideae</taxon>
        <taxon>50 kb inversion clade</taxon>
        <taxon>NPAAA clade</taxon>
        <taxon>indigoferoid/millettioid clade</taxon>
        <taxon>Phaseoleae</taxon>
        <taxon>Glycine</taxon>
        <taxon>Glycine subgen. Soja</taxon>
    </lineage>
</organism>
<dbReference type="Proteomes" id="UP000289340">
    <property type="component" value="Chromosome 3"/>
</dbReference>
<comment type="similarity">
    <text evidence="1">Belongs to the ARG7 family.</text>
</comment>
<evidence type="ECO:0000256" key="1">
    <source>
        <dbReference type="ARBA" id="ARBA00006974"/>
    </source>
</evidence>
<dbReference type="Gramene" id="XM_028368024.1">
    <property type="protein sequence ID" value="XP_028223825.1"/>
    <property type="gene ID" value="LOC114405545"/>
</dbReference>
<evidence type="ECO:0008006" key="4">
    <source>
        <dbReference type="Google" id="ProtNLM"/>
    </source>
</evidence>
<reference evidence="2 3" key="1">
    <citation type="submission" date="2018-09" db="EMBL/GenBank/DDBJ databases">
        <title>A high-quality reference genome of wild soybean provides a powerful tool to mine soybean genomes.</title>
        <authorList>
            <person name="Xie M."/>
            <person name="Chung C.Y.L."/>
            <person name="Li M.-W."/>
            <person name="Wong F.-L."/>
            <person name="Chan T.-F."/>
            <person name="Lam H.-M."/>
        </authorList>
    </citation>
    <scope>NUCLEOTIDE SEQUENCE [LARGE SCALE GENOMIC DNA]</scope>
    <source>
        <strain evidence="3">cv. W05</strain>
        <tissue evidence="2">Hypocotyl of etiolated seedlings</tissue>
    </source>
</reference>
<keyword evidence="3" id="KW-1185">Reference proteome</keyword>
<dbReference type="InterPro" id="IPR003676">
    <property type="entry name" value="SAUR_fam"/>
</dbReference>
<comment type="caution">
    <text evidence="2">The sequence shown here is derived from an EMBL/GenBank/DDBJ whole genome shotgun (WGS) entry which is preliminary data.</text>
</comment>
<accession>A0A445LDL8</accession>
<dbReference type="PANTHER" id="PTHR31374:SF153">
    <property type="entry name" value="AUXIN-RESPONSIVE PROTEIN SAUR36-LIKE"/>
    <property type="match status" value="1"/>
</dbReference>
<evidence type="ECO:0000313" key="2">
    <source>
        <dbReference type="EMBL" id="RZC21315.1"/>
    </source>
</evidence>
<dbReference type="PANTHER" id="PTHR31374">
    <property type="entry name" value="AUXIN-INDUCED PROTEIN-LIKE-RELATED"/>
    <property type="match status" value="1"/>
</dbReference>
<gene>
    <name evidence="2" type="ORF">D0Y65_007536</name>
</gene>
<evidence type="ECO:0000313" key="3">
    <source>
        <dbReference type="Proteomes" id="UP000289340"/>
    </source>
</evidence>
<dbReference type="Pfam" id="PF02519">
    <property type="entry name" value="Auxin_inducible"/>
    <property type="match status" value="1"/>
</dbReference>
<dbReference type="EMBL" id="QZWG01000003">
    <property type="protein sequence ID" value="RZC21315.1"/>
    <property type="molecule type" value="Genomic_DNA"/>
</dbReference>
<dbReference type="AlphaFoldDB" id="A0A445LDL8"/>